<comment type="caution">
    <text evidence="1">The sequence shown here is derived from an EMBL/GenBank/DDBJ whole genome shotgun (WGS) entry which is preliminary data.</text>
</comment>
<sequence>MFVSRFEKLGDKDSKRLLQRLNSLPSTEGIHRQESLFSFCMIDVIVYVIAVDGKEVGITESQFLCQSMLDLDMYIGNDPFR</sequence>
<gene>
    <name evidence="1" type="ORF">MLD38_012312</name>
</gene>
<reference evidence="2" key="1">
    <citation type="journal article" date="2023" name="Front. Plant Sci.">
        <title>Chromosomal-level genome assembly of Melastoma candidum provides insights into trichome evolution.</title>
        <authorList>
            <person name="Zhong Y."/>
            <person name="Wu W."/>
            <person name="Sun C."/>
            <person name="Zou P."/>
            <person name="Liu Y."/>
            <person name="Dai S."/>
            <person name="Zhou R."/>
        </authorList>
    </citation>
    <scope>NUCLEOTIDE SEQUENCE [LARGE SCALE GENOMIC DNA]</scope>
</reference>
<dbReference type="Proteomes" id="UP001057402">
    <property type="component" value="Chromosome 4"/>
</dbReference>
<keyword evidence="2" id="KW-1185">Reference proteome</keyword>
<dbReference type="EMBL" id="CM042883">
    <property type="protein sequence ID" value="KAI4374302.1"/>
    <property type="molecule type" value="Genomic_DNA"/>
</dbReference>
<organism evidence="1 2">
    <name type="scientific">Melastoma candidum</name>
    <dbReference type="NCBI Taxonomy" id="119954"/>
    <lineage>
        <taxon>Eukaryota</taxon>
        <taxon>Viridiplantae</taxon>
        <taxon>Streptophyta</taxon>
        <taxon>Embryophyta</taxon>
        <taxon>Tracheophyta</taxon>
        <taxon>Spermatophyta</taxon>
        <taxon>Magnoliopsida</taxon>
        <taxon>eudicotyledons</taxon>
        <taxon>Gunneridae</taxon>
        <taxon>Pentapetalae</taxon>
        <taxon>rosids</taxon>
        <taxon>malvids</taxon>
        <taxon>Myrtales</taxon>
        <taxon>Melastomataceae</taxon>
        <taxon>Melastomatoideae</taxon>
        <taxon>Melastomateae</taxon>
        <taxon>Melastoma</taxon>
    </lineage>
</organism>
<accession>A0ACB9REC9</accession>
<name>A0ACB9REC9_9MYRT</name>
<protein>
    <submittedName>
        <fullName evidence="1">Uncharacterized protein</fullName>
    </submittedName>
</protein>
<evidence type="ECO:0000313" key="1">
    <source>
        <dbReference type="EMBL" id="KAI4374302.1"/>
    </source>
</evidence>
<proteinExistence type="predicted"/>
<evidence type="ECO:0000313" key="2">
    <source>
        <dbReference type="Proteomes" id="UP001057402"/>
    </source>
</evidence>